<gene>
    <name evidence="6" type="ORF">KVG95_21350</name>
</gene>
<evidence type="ECO:0000259" key="5">
    <source>
        <dbReference type="PROSITE" id="PS51755"/>
    </source>
</evidence>
<keyword evidence="1 2" id="KW-0238">DNA-binding</keyword>
<protein>
    <submittedName>
        <fullName evidence="6">Winged helix-turn-helix domain-containing protein</fullName>
    </submittedName>
</protein>
<accession>A0ABS6PZJ1</accession>
<feature type="compositionally biased region" description="Basic and acidic residues" evidence="3">
    <location>
        <begin position="108"/>
        <end position="117"/>
    </location>
</feature>
<dbReference type="RefSeq" id="WP_217857852.1">
    <property type="nucleotide sequence ID" value="NZ_JAHSTV010000010.1"/>
</dbReference>
<keyword evidence="4" id="KW-1133">Transmembrane helix</keyword>
<evidence type="ECO:0000256" key="3">
    <source>
        <dbReference type="SAM" id="MobiDB-lite"/>
    </source>
</evidence>
<keyword evidence="4" id="KW-0472">Membrane</keyword>
<dbReference type="Proteomes" id="UP000886900">
    <property type="component" value="Unassembled WGS sequence"/>
</dbReference>
<dbReference type="PROSITE" id="PS51755">
    <property type="entry name" value="OMPR_PHOB"/>
    <property type="match status" value="1"/>
</dbReference>
<feature type="transmembrane region" description="Helical" evidence="4">
    <location>
        <begin position="139"/>
        <end position="157"/>
    </location>
</feature>
<evidence type="ECO:0000313" key="6">
    <source>
        <dbReference type="EMBL" id="MBV4465878.1"/>
    </source>
</evidence>
<dbReference type="Pfam" id="PF00486">
    <property type="entry name" value="Trans_reg_C"/>
    <property type="match status" value="1"/>
</dbReference>
<evidence type="ECO:0000256" key="4">
    <source>
        <dbReference type="SAM" id="Phobius"/>
    </source>
</evidence>
<dbReference type="SMART" id="SM00862">
    <property type="entry name" value="Trans_reg_C"/>
    <property type="match status" value="1"/>
</dbReference>
<dbReference type="CDD" id="cd00383">
    <property type="entry name" value="trans_reg_C"/>
    <property type="match status" value="1"/>
</dbReference>
<dbReference type="EMBL" id="JAHSTV010000010">
    <property type="protein sequence ID" value="MBV4465878.1"/>
    <property type="molecule type" value="Genomic_DNA"/>
</dbReference>
<feature type="DNA-binding region" description="OmpR/PhoB-type" evidence="2">
    <location>
        <begin position="1"/>
        <end position="101"/>
    </location>
</feature>
<reference evidence="6" key="1">
    <citation type="submission" date="2021-06" db="EMBL/GenBank/DDBJ databases">
        <title>Updating the genus Pseudomonas: Description of 43 new species and partition of the Pseudomonas putida group.</title>
        <authorList>
            <person name="Girard L."/>
            <person name="Lood C."/>
            <person name="Vandamme P."/>
            <person name="Rokni-Zadeh H."/>
            <person name="Van Noort V."/>
            <person name="Hofte M."/>
            <person name="Lavigne R."/>
            <person name="De Mot R."/>
        </authorList>
    </citation>
    <scope>NUCLEOTIDE SEQUENCE</scope>
    <source>
        <strain evidence="6">SWRI79</strain>
    </source>
</reference>
<keyword evidence="4" id="KW-0812">Transmembrane</keyword>
<proteinExistence type="predicted"/>
<organism evidence="6 7">
    <name type="scientific">Pseudomonas farris</name>
    <dbReference type="NCBI Taxonomy" id="2841207"/>
    <lineage>
        <taxon>Bacteria</taxon>
        <taxon>Pseudomonadati</taxon>
        <taxon>Pseudomonadota</taxon>
        <taxon>Gammaproteobacteria</taxon>
        <taxon>Pseudomonadales</taxon>
        <taxon>Pseudomonadaceae</taxon>
        <taxon>Pseudomonas</taxon>
    </lineage>
</organism>
<evidence type="ECO:0000313" key="7">
    <source>
        <dbReference type="Proteomes" id="UP000886900"/>
    </source>
</evidence>
<comment type="caution">
    <text evidence="6">The sequence shown here is derived from an EMBL/GenBank/DDBJ whole genome shotgun (WGS) entry which is preliminary data.</text>
</comment>
<feature type="region of interest" description="Disordered" evidence="3">
    <location>
        <begin position="103"/>
        <end position="123"/>
    </location>
</feature>
<feature type="domain" description="OmpR/PhoB-type" evidence="5">
    <location>
        <begin position="1"/>
        <end position="101"/>
    </location>
</feature>
<evidence type="ECO:0000256" key="1">
    <source>
        <dbReference type="ARBA" id="ARBA00023125"/>
    </source>
</evidence>
<name>A0ABS6PZJ1_9PSED</name>
<evidence type="ECO:0000256" key="2">
    <source>
        <dbReference type="PROSITE-ProRule" id="PRU01091"/>
    </source>
</evidence>
<sequence>MLRLTKDVSLDTDLNKISNGENIFPITEKEKQLLLALWEHAQEGNVLSREQLIPLVWPERKNGVEESNLLQLICKLRRTLRYCELGEAIHTVYRQGYRFILPPDDDEQIKPDDRSSEETELPPPRIIEKKPKRYSIGRTGILLMLSFCAIYAYRLFISFTEAPLLVELQQLPVDSVESVYVTRTINGYDLCFKKEDNTDGHMTFSF</sequence>
<dbReference type="InterPro" id="IPR001867">
    <property type="entry name" value="OmpR/PhoB-type_DNA-bd"/>
</dbReference>
<keyword evidence="7" id="KW-1185">Reference proteome</keyword>